<organism evidence="1 2">
    <name type="scientific">Datura stramonium</name>
    <name type="common">Jimsonweed</name>
    <name type="synonym">Common thornapple</name>
    <dbReference type="NCBI Taxonomy" id="4076"/>
    <lineage>
        <taxon>Eukaryota</taxon>
        <taxon>Viridiplantae</taxon>
        <taxon>Streptophyta</taxon>
        <taxon>Embryophyta</taxon>
        <taxon>Tracheophyta</taxon>
        <taxon>Spermatophyta</taxon>
        <taxon>Magnoliopsida</taxon>
        <taxon>eudicotyledons</taxon>
        <taxon>Gunneridae</taxon>
        <taxon>Pentapetalae</taxon>
        <taxon>asterids</taxon>
        <taxon>lamiids</taxon>
        <taxon>Solanales</taxon>
        <taxon>Solanaceae</taxon>
        <taxon>Solanoideae</taxon>
        <taxon>Datureae</taxon>
        <taxon>Datura</taxon>
    </lineage>
</organism>
<gene>
    <name evidence="1" type="ORF">HAX54_039252</name>
</gene>
<dbReference type="Proteomes" id="UP000823775">
    <property type="component" value="Unassembled WGS sequence"/>
</dbReference>
<evidence type="ECO:0000313" key="1">
    <source>
        <dbReference type="EMBL" id="MCE0481477.1"/>
    </source>
</evidence>
<proteinExistence type="predicted"/>
<keyword evidence="2" id="KW-1185">Reference proteome</keyword>
<evidence type="ECO:0000313" key="2">
    <source>
        <dbReference type="Proteomes" id="UP000823775"/>
    </source>
</evidence>
<name>A0ABS8VQ90_DATST</name>
<dbReference type="EMBL" id="JACEIK010005424">
    <property type="protein sequence ID" value="MCE0481477.1"/>
    <property type="molecule type" value="Genomic_DNA"/>
</dbReference>
<accession>A0ABS8VQ90</accession>
<reference evidence="1 2" key="1">
    <citation type="journal article" date="2021" name="BMC Genomics">
        <title>Datura genome reveals duplications of psychoactive alkaloid biosynthetic genes and high mutation rate following tissue culture.</title>
        <authorList>
            <person name="Rajewski A."/>
            <person name="Carter-House D."/>
            <person name="Stajich J."/>
            <person name="Litt A."/>
        </authorList>
    </citation>
    <scope>NUCLEOTIDE SEQUENCE [LARGE SCALE GENOMIC DNA]</scope>
    <source>
        <strain evidence="1">AR-01</strain>
    </source>
</reference>
<protein>
    <submittedName>
        <fullName evidence="1">Uncharacterized protein</fullName>
    </submittedName>
</protein>
<comment type="caution">
    <text evidence="1">The sequence shown here is derived from an EMBL/GenBank/DDBJ whole genome shotgun (WGS) entry which is preliminary data.</text>
</comment>
<sequence>MSLLDSTHRRRLSYLFAESEECNLTLVKEFYANWDPSYGERNEVKINGQFLRSQVFKEEESDLWLPRAGPLVSKIMDVTKVKEPSYSTAPSLSIANHQAHDESWQGRIFGMLELQRKIRG</sequence>